<accession>A0A0G1NQC0</accession>
<sequence length="92" mass="10742">MENKQAYIEKYKQLHLSKTGLLITDQEALDHFTKLVTLVSAVYRPIELSVFENQQCPLCLDPIKFEDFEDPESINEFLISGMDQKCQNKNFK</sequence>
<evidence type="ECO:0000313" key="1">
    <source>
        <dbReference type="EMBL" id="KKU22522.1"/>
    </source>
</evidence>
<name>A0A0G1NQC0_9BACT</name>
<gene>
    <name evidence="1" type="ORF">UX31_C0001G0040</name>
</gene>
<comment type="caution">
    <text evidence="1">The sequence shown here is derived from an EMBL/GenBank/DDBJ whole genome shotgun (WGS) entry which is preliminary data.</text>
</comment>
<evidence type="ECO:0000313" key="2">
    <source>
        <dbReference type="Proteomes" id="UP000034107"/>
    </source>
</evidence>
<reference evidence="1 2" key="1">
    <citation type="journal article" date="2015" name="Nature">
        <title>rRNA introns, odd ribosomes, and small enigmatic genomes across a large radiation of phyla.</title>
        <authorList>
            <person name="Brown C.T."/>
            <person name="Hug L.A."/>
            <person name="Thomas B.C."/>
            <person name="Sharon I."/>
            <person name="Castelle C.J."/>
            <person name="Singh A."/>
            <person name="Wilkins M.J."/>
            <person name="Williams K.H."/>
            <person name="Banfield J.F."/>
        </authorList>
    </citation>
    <scope>NUCLEOTIDE SEQUENCE [LARGE SCALE GENOMIC DNA]</scope>
</reference>
<dbReference type="EMBL" id="LCLS01000001">
    <property type="protein sequence ID" value="KKU22522.1"/>
    <property type="molecule type" value="Genomic_DNA"/>
</dbReference>
<dbReference type="AlphaFoldDB" id="A0A0G1NQC0"/>
<protein>
    <submittedName>
        <fullName evidence="1">Uncharacterized protein</fullName>
    </submittedName>
</protein>
<organism evidence="1 2">
    <name type="scientific">Candidatus Nomurabacteria bacterium GW2011_GWA1_46_11</name>
    <dbReference type="NCBI Taxonomy" id="1618732"/>
    <lineage>
        <taxon>Bacteria</taxon>
        <taxon>Candidatus Nomuraibacteriota</taxon>
    </lineage>
</organism>
<dbReference type="Proteomes" id="UP000034107">
    <property type="component" value="Unassembled WGS sequence"/>
</dbReference>
<proteinExistence type="predicted"/>